<proteinExistence type="predicted"/>
<dbReference type="EMBL" id="LQPZ01000018">
    <property type="protein sequence ID" value="ORX05517.1"/>
    <property type="molecule type" value="Genomic_DNA"/>
</dbReference>
<protein>
    <submittedName>
        <fullName evidence="1">Uncharacterized protein</fullName>
    </submittedName>
</protein>
<keyword evidence="2" id="KW-1185">Reference proteome</keyword>
<accession>A0A1X2EKM6</accession>
<name>A0A1X2EKM6_9MYCO</name>
<dbReference type="STRING" id="1798.AWC30_08775"/>
<sequence>MTKLAELIRRQYRSEAALARRLRRVGQRHQADHDVYHLCGDLAAWSESHLRLLAAVGEQHGLRLDAAPPRTHRATAWLRTADSRLLGRRPEPSLLLLAELVALYRQAATVSLQWDLVAQGAQATRDEELLTVASRCHPHTLRQMRWVDTMAKELSPQALAG</sequence>
<comment type="caution">
    <text evidence="1">The sequence shown here is derived from an EMBL/GenBank/DDBJ whole genome shotgun (WGS) entry which is preliminary data.</text>
</comment>
<reference evidence="1 2" key="1">
    <citation type="submission" date="2016-01" db="EMBL/GenBank/DDBJ databases">
        <title>The new phylogeny of the genus Mycobacterium.</title>
        <authorList>
            <person name="Tarcisio F."/>
            <person name="Conor M."/>
            <person name="Antonella G."/>
            <person name="Elisabetta G."/>
            <person name="Giulia F.S."/>
            <person name="Sara T."/>
            <person name="Anna F."/>
            <person name="Clotilde B."/>
            <person name="Roberto B."/>
            <person name="Veronica D.S."/>
            <person name="Fabio R."/>
            <person name="Monica P."/>
            <person name="Olivier J."/>
            <person name="Enrico T."/>
            <person name="Nicola S."/>
        </authorList>
    </citation>
    <scope>NUCLEOTIDE SEQUENCE [LARGE SCALE GENOMIC DNA]</scope>
    <source>
        <strain evidence="1 2">DSM 44153</strain>
    </source>
</reference>
<dbReference type="OrthoDB" id="669978at2"/>
<evidence type="ECO:0000313" key="2">
    <source>
        <dbReference type="Proteomes" id="UP000193090"/>
    </source>
</evidence>
<gene>
    <name evidence="1" type="ORF">AWC30_08775</name>
</gene>
<dbReference type="RefSeq" id="WP_085109765.1">
    <property type="nucleotide sequence ID" value="NZ_JACKSN010000064.1"/>
</dbReference>
<organism evidence="1 2">
    <name type="scientific">Mycolicibacillus trivialis</name>
    <dbReference type="NCBI Taxonomy" id="1798"/>
    <lineage>
        <taxon>Bacteria</taxon>
        <taxon>Bacillati</taxon>
        <taxon>Actinomycetota</taxon>
        <taxon>Actinomycetes</taxon>
        <taxon>Mycobacteriales</taxon>
        <taxon>Mycobacteriaceae</taxon>
        <taxon>Mycolicibacillus</taxon>
    </lineage>
</organism>
<dbReference type="Proteomes" id="UP000193090">
    <property type="component" value="Unassembled WGS sequence"/>
</dbReference>
<evidence type="ECO:0000313" key="1">
    <source>
        <dbReference type="EMBL" id="ORX05517.1"/>
    </source>
</evidence>
<dbReference type="AlphaFoldDB" id="A0A1X2EKM6"/>